<gene>
    <name evidence="8" type="ORF">ACPOL_2401</name>
</gene>
<keyword evidence="3" id="KW-0418">Kinase</keyword>
<sequence>MGPYEIKSVLGVGGMGEVYRARDSRLTRDVAIKILREGTAASAERRSRFELEARAVAGLNHPNIVTVYDFRVEEGRQYIVSELVEGESLRSLLKEKPLGYRQMLEIATQVADGLAAAHAIGVVHRDLKPENIMVARDGRAKILDFGLVRKARPSSSSPMLMGLEETFIPDAESTLHATTEGAVIGTASYVSPEQAIGREVDYRSDQFSFGLILYEMASGRQAFARDSAVETMAAIVRDEAPFIEEKLPTTLRWIIDRCLCKAPEQRYDSTLDLYRDLKNLRDRAPESSSSVSKRLPRLRQGNMRWRLAIALTACFAGGAIFTWLLMPAGQASNHYQYLPFAVNASNPVWSPDGKAVAYSSPINGSDQVFLRYLNSPLPVQLTQEPWGVRPLGWSNDRSHLLVLRGTAAETSDVTLLSVPVTGGDPETILQARCIACALSPDGRVFATFATISPGVDSVSVSDPLGSALRRYTPDPFVVKVSRGDPQLHFSPDGKQLLLIRAGDQREAEAWLLPYPARRAVQPVHLPHRIFGARPTFDWMPDNREIILSKAADTRSPEHLWMVDTQSKREVQLTSGVTNEIMPAVRPDGGGLLFSTYDRSLDVLSLSIVDGALERIVSTTREEGMPSWALKESKLAWVTNRNGPYEIWVKGANDLGRPVVTGDDFSDGPTRAFMNPALSPSGDRIIYSRANSAGEIHLWISSLLGGPPVRLTDRPGAAHEFAGSWSPDGRNFVYREKNASPDGGETNFLMMVKTGGAETPVALKRGGSAYLPSWSPDGEWITYRGEDGWQLVSPTGKADKFLGNFRTQSLVFSKDSKVLYGITDDDEADFFSVDPTSGKTTTIKRLGKDTRPATSMRPGLHLSLSPDGKSLAYSAEQSRYHLWMLEGLREPAWWERLRGVLAR</sequence>
<dbReference type="InterPro" id="IPR011042">
    <property type="entry name" value="6-blade_b-propeller_TolB-like"/>
</dbReference>
<keyword evidence="6" id="KW-0812">Transmembrane</keyword>
<dbReference type="KEGG" id="abas:ACPOL_2401"/>
<keyword evidence="6" id="KW-1133">Transmembrane helix</keyword>
<feature type="domain" description="Protein kinase" evidence="7">
    <location>
        <begin position="4"/>
        <end position="280"/>
    </location>
</feature>
<evidence type="ECO:0000256" key="1">
    <source>
        <dbReference type="ARBA" id="ARBA00022679"/>
    </source>
</evidence>
<dbReference type="PANTHER" id="PTHR43289:SF6">
    <property type="entry name" value="SERINE_THREONINE-PROTEIN KINASE NEKL-3"/>
    <property type="match status" value="1"/>
</dbReference>
<dbReference type="CDD" id="cd11304">
    <property type="entry name" value="Cadherin_repeat"/>
    <property type="match status" value="1"/>
</dbReference>
<dbReference type="CDD" id="cd14014">
    <property type="entry name" value="STKc_PknB_like"/>
    <property type="match status" value="1"/>
</dbReference>
<evidence type="ECO:0000259" key="7">
    <source>
        <dbReference type="PROSITE" id="PS50011"/>
    </source>
</evidence>
<organism evidence="8 9">
    <name type="scientific">Acidisarcina polymorpha</name>
    <dbReference type="NCBI Taxonomy" id="2211140"/>
    <lineage>
        <taxon>Bacteria</taxon>
        <taxon>Pseudomonadati</taxon>
        <taxon>Acidobacteriota</taxon>
        <taxon>Terriglobia</taxon>
        <taxon>Terriglobales</taxon>
        <taxon>Acidobacteriaceae</taxon>
        <taxon>Acidisarcina</taxon>
    </lineage>
</organism>
<dbReference type="GO" id="GO:0005524">
    <property type="term" value="F:ATP binding"/>
    <property type="evidence" value="ECO:0007669"/>
    <property type="project" value="UniProtKB-UniRule"/>
</dbReference>
<evidence type="ECO:0000256" key="6">
    <source>
        <dbReference type="SAM" id="Phobius"/>
    </source>
</evidence>
<accession>A0A2Z5FXV6</accession>
<feature type="binding site" evidence="5">
    <location>
        <position position="33"/>
    </location>
    <ligand>
        <name>ATP</name>
        <dbReference type="ChEBI" id="CHEBI:30616"/>
    </ligand>
</feature>
<evidence type="ECO:0000313" key="9">
    <source>
        <dbReference type="Proteomes" id="UP000253606"/>
    </source>
</evidence>
<dbReference type="PROSITE" id="PS50011">
    <property type="entry name" value="PROTEIN_KINASE_DOM"/>
    <property type="match status" value="1"/>
</dbReference>
<dbReference type="InterPro" id="IPR011009">
    <property type="entry name" value="Kinase-like_dom_sf"/>
</dbReference>
<evidence type="ECO:0000256" key="3">
    <source>
        <dbReference type="ARBA" id="ARBA00022777"/>
    </source>
</evidence>
<dbReference type="EMBL" id="CP030840">
    <property type="protein sequence ID" value="AXC11723.1"/>
    <property type="molecule type" value="Genomic_DNA"/>
</dbReference>
<evidence type="ECO:0000256" key="4">
    <source>
        <dbReference type="ARBA" id="ARBA00022840"/>
    </source>
</evidence>
<dbReference type="AlphaFoldDB" id="A0A2Z5FXV6"/>
<dbReference type="SUPFAM" id="SSF56112">
    <property type="entry name" value="Protein kinase-like (PK-like)"/>
    <property type="match status" value="1"/>
</dbReference>
<dbReference type="InterPro" id="IPR017441">
    <property type="entry name" value="Protein_kinase_ATP_BS"/>
</dbReference>
<name>A0A2Z5FXV6_9BACT</name>
<dbReference type="InterPro" id="IPR008271">
    <property type="entry name" value="Ser/Thr_kinase_AS"/>
</dbReference>
<dbReference type="InterPro" id="IPR000719">
    <property type="entry name" value="Prot_kinase_dom"/>
</dbReference>
<dbReference type="Gene3D" id="3.30.200.20">
    <property type="entry name" value="Phosphorylase Kinase, domain 1"/>
    <property type="match status" value="1"/>
</dbReference>
<keyword evidence="1" id="KW-0808">Transferase</keyword>
<dbReference type="Gene3D" id="1.10.510.10">
    <property type="entry name" value="Transferase(Phosphotransferase) domain 1"/>
    <property type="match status" value="1"/>
</dbReference>
<dbReference type="SUPFAM" id="SSF82171">
    <property type="entry name" value="DPP6 N-terminal domain-like"/>
    <property type="match status" value="2"/>
</dbReference>
<dbReference type="Proteomes" id="UP000253606">
    <property type="component" value="Chromosome"/>
</dbReference>
<keyword evidence="2 5" id="KW-0547">Nucleotide-binding</keyword>
<reference evidence="8 9" key="1">
    <citation type="journal article" date="2018" name="Front. Microbiol.">
        <title>Hydrolytic Capabilities as a Key to Environmental Success: Chitinolytic and Cellulolytic Acidobacteria From Acidic Sub-arctic Soils and Boreal Peatlands.</title>
        <authorList>
            <person name="Belova S.E."/>
            <person name="Ravin N.V."/>
            <person name="Pankratov T.A."/>
            <person name="Rakitin A.L."/>
            <person name="Ivanova A.A."/>
            <person name="Beletsky A.V."/>
            <person name="Mardanov A.V."/>
            <person name="Sinninghe Damste J.S."/>
            <person name="Dedysh S.N."/>
        </authorList>
    </citation>
    <scope>NUCLEOTIDE SEQUENCE [LARGE SCALE GENOMIC DNA]</scope>
    <source>
        <strain evidence="8 9">SBC82</strain>
    </source>
</reference>
<dbReference type="PANTHER" id="PTHR43289">
    <property type="entry name" value="MITOGEN-ACTIVATED PROTEIN KINASE KINASE KINASE 20-RELATED"/>
    <property type="match status" value="1"/>
</dbReference>
<evidence type="ECO:0000256" key="5">
    <source>
        <dbReference type="PROSITE-ProRule" id="PRU10141"/>
    </source>
</evidence>
<evidence type="ECO:0000256" key="2">
    <source>
        <dbReference type="ARBA" id="ARBA00022741"/>
    </source>
</evidence>
<dbReference type="SMART" id="SM00220">
    <property type="entry name" value="S_TKc"/>
    <property type="match status" value="1"/>
</dbReference>
<keyword evidence="9" id="KW-1185">Reference proteome</keyword>
<dbReference type="InterPro" id="IPR011659">
    <property type="entry name" value="WD40"/>
</dbReference>
<dbReference type="Gene3D" id="2.120.10.30">
    <property type="entry name" value="TolB, C-terminal domain"/>
    <property type="match status" value="3"/>
</dbReference>
<proteinExistence type="predicted"/>
<protein>
    <submittedName>
        <fullName evidence="8">TolB protein</fullName>
    </submittedName>
</protein>
<keyword evidence="4 5" id="KW-0067">ATP-binding</keyword>
<dbReference type="GO" id="GO:0004674">
    <property type="term" value="F:protein serine/threonine kinase activity"/>
    <property type="evidence" value="ECO:0007669"/>
    <property type="project" value="TreeGrafter"/>
</dbReference>
<keyword evidence="6" id="KW-0472">Membrane</keyword>
<evidence type="ECO:0000313" key="8">
    <source>
        <dbReference type="EMBL" id="AXC11723.1"/>
    </source>
</evidence>
<feature type="transmembrane region" description="Helical" evidence="6">
    <location>
        <begin position="307"/>
        <end position="326"/>
    </location>
</feature>
<dbReference type="PROSITE" id="PS00108">
    <property type="entry name" value="PROTEIN_KINASE_ST"/>
    <property type="match status" value="1"/>
</dbReference>
<dbReference type="Pfam" id="PF07676">
    <property type="entry name" value="PD40"/>
    <property type="match status" value="5"/>
</dbReference>
<dbReference type="Pfam" id="PF00069">
    <property type="entry name" value="Pkinase"/>
    <property type="match status" value="1"/>
</dbReference>
<dbReference type="PROSITE" id="PS00107">
    <property type="entry name" value="PROTEIN_KINASE_ATP"/>
    <property type="match status" value="1"/>
</dbReference>